<proteinExistence type="predicted"/>
<reference evidence="1 2" key="1">
    <citation type="journal article" date="2017" name="Genome Biol.">
        <title>New reference genome sequences of hot pepper reveal the massive evolution of plant disease-resistance genes by retroduplication.</title>
        <authorList>
            <person name="Kim S."/>
            <person name="Park J."/>
            <person name="Yeom S.I."/>
            <person name="Kim Y.M."/>
            <person name="Seo E."/>
            <person name="Kim K.T."/>
            <person name="Kim M.S."/>
            <person name="Lee J.M."/>
            <person name="Cheong K."/>
            <person name="Shin H.S."/>
            <person name="Kim S.B."/>
            <person name="Han K."/>
            <person name="Lee J."/>
            <person name="Park M."/>
            <person name="Lee H.A."/>
            <person name="Lee H.Y."/>
            <person name="Lee Y."/>
            <person name="Oh S."/>
            <person name="Lee J.H."/>
            <person name="Choi E."/>
            <person name="Choi E."/>
            <person name="Lee S.E."/>
            <person name="Jeon J."/>
            <person name="Kim H."/>
            <person name="Choi G."/>
            <person name="Song H."/>
            <person name="Lee J."/>
            <person name="Lee S.C."/>
            <person name="Kwon J.K."/>
            <person name="Lee H.Y."/>
            <person name="Koo N."/>
            <person name="Hong Y."/>
            <person name="Kim R.W."/>
            <person name="Kang W.H."/>
            <person name="Huh J.H."/>
            <person name="Kang B.C."/>
            <person name="Yang T.J."/>
            <person name="Lee Y.H."/>
            <person name="Bennetzen J.L."/>
            <person name="Choi D."/>
        </authorList>
    </citation>
    <scope>NUCLEOTIDE SEQUENCE [LARGE SCALE GENOMIC DNA]</scope>
    <source>
        <strain evidence="2">cv. PBC81</strain>
    </source>
</reference>
<keyword evidence="2" id="KW-1185">Reference proteome</keyword>
<evidence type="ECO:0000313" key="2">
    <source>
        <dbReference type="Proteomes" id="UP000224567"/>
    </source>
</evidence>
<organism evidence="1 2">
    <name type="scientific">Capsicum baccatum</name>
    <name type="common">Peruvian pepper</name>
    <dbReference type="NCBI Taxonomy" id="33114"/>
    <lineage>
        <taxon>Eukaryota</taxon>
        <taxon>Viridiplantae</taxon>
        <taxon>Streptophyta</taxon>
        <taxon>Embryophyta</taxon>
        <taxon>Tracheophyta</taxon>
        <taxon>Spermatophyta</taxon>
        <taxon>Magnoliopsida</taxon>
        <taxon>eudicotyledons</taxon>
        <taxon>Gunneridae</taxon>
        <taxon>Pentapetalae</taxon>
        <taxon>asterids</taxon>
        <taxon>lamiids</taxon>
        <taxon>Solanales</taxon>
        <taxon>Solanaceae</taxon>
        <taxon>Solanoideae</taxon>
        <taxon>Capsiceae</taxon>
        <taxon>Capsicum</taxon>
    </lineage>
</organism>
<accession>A0A2G2VHR7</accession>
<comment type="caution">
    <text evidence="1">The sequence shown here is derived from an EMBL/GenBank/DDBJ whole genome shotgun (WGS) entry which is preliminary data.</text>
</comment>
<protein>
    <submittedName>
        <fullName evidence="1">Uncharacterized protein</fullName>
    </submittedName>
</protein>
<sequence length="100" mass="11487">MEDSRGFPGGSIMESNETWDKVKQPHYGEGKFDLKLGVLGSDLVVLCNYKRTHSVIRVMNNGVEASWEKMFTISSADVPVPYDYDNYQHLRMPFTPQNRE</sequence>
<dbReference type="EMBL" id="MLFT02000012">
    <property type="protein sequence ID" value="PHT32488.1"/>
    <property type="molecule type" value="Genomic_DNA"/>
</dbReference>
<dbReference type="OrthoDB" id="1294659at2759"/>
<evidence type="ECO:0000313" key="1">
    <source>
        <dbReference type="EMBL" id="PHT32488.1"/>
    </source>
</evidence>
<name>A0A2G2VHR7_CAPBA</name>
<gene>
    <name evidence="1" type="ORF">CQW23_28825</name>
</gene>
<reference evidence="2" key="2">
    <citation type="journal article" date="2017" name="J. Anim. Genet.">
        <title>Multiple reference genome sequences of hot pepper reveal the massive evolution of plant disease resistance genes by retroduplication.</title>
        <authorList>
            <person name="Kim S."/>
            <person name="Park J."/>
            <person name="Yeom S.-I."/>
            <person name="Kim Y.-M."/>
            <person name="Seo E."/>
            <person name="Kim K.-T."/>
            <person name="Kim M.-S."/>
            <person name="Lee J.M."/>
            <person name="Cheong K."/>
            <person name="Shin H.-S."/>
            <person name="Kim S.-B."/>
            <person name="Han K."/>
            <person name="Lee J."/>
            <person name="Park M."/>
            <person name="Lee H.-A."/>
            <person name="Lee H.-Y."/>
            <person name="Lee Y."/>
            <person name="Oh S."/>
            <person name="Lee J.H."/>
            <person name="Choi E."/>
            <person name="Choi E."/>
            <person name="Lee S.E."/>
            <person name="Jeon J."/>
            <person name="Kim H."/>
            <person name="Choi G."/>
            <person name="Song H."/>
            <person name="Lee J."/>
            <person name="Lee S.-C."/>
            <person name="Kwon J.-K."/>
            <person name="Lee H.-Y."/>
            <person name="Koo N."/>
            <person name="Hong Y."/>
            <person name="Kim R.W."/>
            <person name="Kang W.-H."/>
            <person name="Huh J.H."/>
            <person name="Kang B.-C."/>
            <person name="Yang T.-J."/>
            <person name="Lee Y.-H."/>
            <person name="Bennetzen J.L."/>
            <person name="Choi D."/>
        </authorList>
    </citation>
    <scope>NUCLEOTIDE SEQUENCE [LARGE SCALE GENOMIC DNA]</scope>
    <source>
        <strain evidence="2">cv. PBC81</strain>
    </source>
</reference>
<dbReference type="Proteomes" id="UP000224567">
    <property type="component" value="Unassembled WGS sequence"/>
</dbReference>
<dbReference type="AlphaFoldDB" id="A0A2G2VHR7"/>